<evidence type="ECO:0000313" key="2">
    <source>
        <dbReference type="EMBL" id="GEX16611.1"/>
    </source>
</evidence>
<accession>A0A699H0X7</accession>
<feature type="non-terminal residue" evidence="2">
    <location>
        <position position="214"/>
    </location>
</feature>
<dbReference type="AlphaFoldDB" id="A0A699H0X7"/>
<name>A0A699H0X7_TANCI</name>
<protein>
    <submittedName>
        <fullName evidence="2">RNA-directed DNA polymerase, eukaryota</fullName>
    </submittedName>
</protein>
<organism evidence="2">
    <name type="scientific">Tanacetum cinerariifolium</name>
    <name type="common">Dalmatian daisy</name>
    <name type="synonym">Chrysanthemum cinerariifolium</name>
    <dbReference type="NCBI Taxonomy" id="118510"/>
    <lineage>
        <taxon>Eukaryota</taxon>
        <taxon>Viridiplantae</taxon>
        <taxon>Streptophyta</taxon>
        <taxon>Embryophyta</taxon>
        <taxon>Tracheophyta</taxon>
        <taxon>Spermatophyta</taxon>
        <taxon>Magnoliopsida</taxon>
        <taxon>eudicotyledons</taxon>
        <taxon>Gunneridae</taxon>
        <taxon>Pentapetalae</taxon>
        <taxon>asterids</taxon>
        <taxon>campanulids</taxon>
        <taxon>Asterales</taxon>
        <taxon>Asteraceae</taxon>
        <taxon>Asteroideae</taxon>
        <taxon>Anthemideae</taxon>
        <taxon>Anthemidinae</taxon>
        <taxon>Tanacetum</taxon>
    </lineage>
</organism>
<sequence>MYEKQVSYNALFILSKYLEFMKICIHNACKNQSSHGTSFLVRNNKKGAVVKLKEDLRFLDEEIDKGKIKWYVDGDENVKFFHGMLNKKRSQLNIRGVMKNGTWTDNPNTMKQEFFHHFKNRFEKPSNQRVSIDMSFPNVLSIDQQEDLERMVSKEEVKKAVWDCGMDKSPGPDGFTFGFYRHFWSTIECDIVNEVQSAFIKERQILDVPFILNE</sequence>
<reference evidence="2" key="1">
    <citation type="journal article" date="2019" name="Sci. Rep.">
        <title>Draft genome of Tanacetum cinerariifolium, the natural source of mosquito coil.</title>
        <authorList>
            <person name="Yamashiro T."/>
            <person name="Shiraishi A."/>
            <person name="Satake H."/>
            <person name="Nakayama K."/>
        </authorList>
    </citation>
    <scope>NUCLEOTIDE SEQUENCE</scope>
</reference>
<dbReference type="EMBL" id="BKCJ010093022">
    <property type="protein sequence ID" value="GEX16611.1"/>
    <property type="molecule type" value="Genomic_DNA"/>
</dbReference>
<keyword evidence="2" id="KW-0548">Nucleotidyltransferase</keyword>
<keyword evidence="2" id="KW-0808">Transferase</keyword>
<keyword evidence="2" id="KW-0695">RNA-directed DNA polymerase</keyword>
<feature type="coiled-coil region" evidence="1">
    <location>
        <begin position="42"/>
        <end position="69"/>
    </location>
</feature>
<dbReference type="GO" id="GO:0003964">
    <property type="term" value="F:RNA-directed DNA polymerase activity"/>
    <property type="evidence" value="ECO:0007669"/>
    <property type="project" value="UniProtKB-KW"/>
</dbReference>
<proteinExistence type="predicted"/>
<comment type="caution">
    <text evidence="2">The sequence shown here is derived from an EMBL/GenBank/DDBJ whole genome shotgun (WGS) entry which is preliminary data.</text>
</comment>
<evidence type="ECO:0000256" key="1">
    <source>
        <dbReference type="SAM" id="Coils"/>
    </source>
</evidence>
<gene>
    <name evidence="2" type="ORF">Tci_288586</name>
</gene>
<keyword evidence="1" id="KW-0175">Coiled coil</keyword>